<dbReference type="InterPro" id="IPR003593">
    <property type="entry name" value="AAA+_ATPase"/>
</dbReference>
<dbReference type="InterPro" id="IPR003959">
    <property type="entry name" value="ATPase_AAA_core"/>
</dbReference>
<dbReference type="PANTHER" id="PTHR11638:SF18">
    <property type="entry name" value="HEAT SHOCK PROTEIN 104"/>
    <property type="match status" value="1"/>
</dbReference>
<reference evidence="7 8" key="1">
    <citation type="journal article" date="2011" name="Appl. Environ. Microbiol.">
        <title>Complete genome sequence of the fish pathogen Flavobacterium branchiophilum.</title>
        <authorList>
            <consortium name="1:IP"/>
            <consortium name="Microbial Evolutionary Genomics,F-75015 Paris"/>
            <consortium name="France 2:CNRS"/>
            <consortium name="URA2171"/>
            <consortium name="F-75015 Paris,France 3:Unite de Virologie et Immunologie Mol."/>
            <consortium name="INRA,78352 Jouy en Josas Cedex"/>
            <consortium name="France. 4:Unite de Mathemathique"/>
            <consortium name="Informatique et Genome,INRA"/>
            <consortium name="78352 Jouy en Josas Cedex"/>
            <consortium name="France. 5:CEA/Genoscope"/>
            <consortium name="Evry"/>
            <consortium name="France"/>
            <person name="Touchon M."/>
            <person name="Barbier P."/>
            <person name="Bernardet J.F."/>
            <person name="Loux V."/>
            <person name="Vacherie B."/>
            <person name="Barbe V."/>
            <person name="Rocha E.P."/>
            <person name="Duchaud E."/>
        </authorList>
    </citation>
    <scope>NUCLEOTIDE SEQUENCE [LARGE SCALE GENOMIC DNA]</scope>
    <source>
        <strain evidence="7 8">FL-15</strain>
    </source>
</reference>
<dbReference type="EMBL" id="FQ859183">
    <property type="protein sequence ID" value="CCB70771.1"/>
    <property type="molecule type" value="Genomic_DNA"/>
</dbReference>
<name>G2Z540_FLABF</name>
<evidence type="ECO:0000256" key="2">
    <source>
        <dbReference type="ARBA" id="ARBA00022741"/>
    </source>
</evidence>
<dbReference type="CDD" id="cd19499">
    <property type="entry name" value="RecA-like_ClpB_Hsp104-like"/>
    <property type="match status" value="1"/>
</dbReference>
<dbReference type="InterPro" id="IPR001270">
    <property type="entry name" value="ClpA/B"/>
</dbReference>
<dbReference type="Pfam" id="PF17871">
    <property type="entry name" value="AAA_lid_9"/>
    <property type="match status" value="1"/>
</dbReference>
<dbReference type="GO" id="GO:0005737">
    <property type="term" value="C:cytoplasm"/>
    <property type="evidence" value="ECO:0007669"/>
    <property type="project" value="TreeGrafter"/>
</dbReference>
<protein>
    <submittedName>
        <fullName evidence="7">ATPase with chaperone activity ATP-binding subunit</fullName>
    </submittedName>
</protein>
<dbReference type="HOGENOM" id="CLU_005070_4_1_10"/>
<evidence type="ECO:0000256" key="1">
    <source>
        <dbReference type="ARBA" id="ARBA00022737"/>
    </source>
</evidence>
<evidence type="ECO:0000256" key="3">
    <source>
        <dbReference type="ARBA" id="ARBA00022840"/>
    </source>
</evidence>
<dbReference type="InterPro" id="IPR036628">
    <property type="entry name" value="Clp_N_dom_sf"/>
</dbReference>
<dbReference type="SMART" id="SM01086">
    <property type="entry name" value="ClpB_D2-small"/>
    <property type="match status" value="1"/>
</dbReference>
<keyword evidence="8" id="KW-1185">Reference proteome</keyword>
<evidence type="ECO:0000313" key="7">
    <source>
        <dbReference type="EMBL" id="CCB70771.1"/>
    </source>
</evidence>
<dbReference type="GO" id="GO:0016887">
    <property type="term" value="F:ATP hydrolysis activity"/>
    <property type="evidence" value="ECO:0007669"/>
    <property type="project" value="InterPro"/>
</dbReference>
<proteinExistence type="predicted"/>
<dbReference type="Pfam" id="PF00004">
    <property type="entry name" value="AAA"/>
    <property type="match status" value="1"/>
</dbReference>
<sequence length="814" mass="91549">MNELNYSPSLVAAIKSAKSLAIQDGQSTYGVSHLALALLYAPTGLVEVLRSLSKDIEYIKEWFDVRREVYTSNPSNDNIIIADEEVEKIFNEANFNKIRLGSDYIDAFSVFIAITKPGLVYSDQQIDGLNLSEKELLKHFGLRNNQKTVTLLNDLSDGDEVKETIEIPFCESIYKESIIQEGKTIIGRNKEVRLLLENIERYENQGVLLVGESGVGKTSIIKNWIAYLHETDVNFFEETMVLSLNTSKLMANCANENEISKKLIEIFERITKIGQSILFIDDIQVILNANNSKSNAVISILNTQLTEGSINIIATIDADSYRKLIEGTRISSKLETIMVEELEHSLLLECLNLYKQKLEKHYKIEILDEVISEAIGLSKRFYKEKKLPYGAIDLMDRTASAVTVSNNNSLAEIIKLKEDIADCDAKDESKINLLNKEIYNRISSVVLGKIDAVESKKKDKKAVITHQDLEKLANDIEEIAKEKFVKISKQEIMAVVSNATGIPLGKINSGEKEKLLTIEDKLQERVKGQAHAIKTLSEAIIESRSGLSNPKQPIGSFFFLGPTGTGKTELTKSLAELLFDDENAMIRFDMSEFKEEHSAALLYGAPPGYVGYEEGGMLVNKIRQKPYSVVLFDEIEKAHSSVYDVFLQIMDEGKIHDKLGREGDFSNAIIIFTSNIGSQWIQEQIENGHLPTSNQLIDIMSNDFRPEFLGRLTEVVPFAPINIEVAKSIFKLHLSRLQEQLIAIKNISFELSDDALEYLTNKGFSKKYGARPIAGVIRTYLKKTISKLIVSEAILENESIVLDIKNDEFIWEKK</sequence>
<keyword evidence="4" id="KW-0143">Chaperone</keyword>
<evidence type="ECO:0000259" key="6">
    <source>
        <dbReference type="SMART" id="SM01086"/>
    </source>
</evidence>
<dbReference type="Pfam" id="PF02861">
    <property type="entry name" value="Clp_N"/>
    <property type="match status" value="1"/>
</dbReference>
<dbReference type="RefSeq" id="WP_014085223.1">
    <property type="nucleotide sequence ID" value="NC_016001.1"/>
</dbReference>
<feature type="domain" description="Clp ATPase C-terminal" evidence="6">
    <location>
        <begin position="721"/>
        <end position="811"/>
    </location>
</feature>
<evidence type="ECO:0000259" key="5">
    <source>
        <dbReference type="SMART" id="SM00382"/>
    </source>
</evidence>
<gene>
    <name evidence="7" type="ordered locus">FBFL15_2782</name>
</gene>
<dbReference type="SUPFAM" id="SSF81923">
    <property type="entry name" value="Double Clp-N motif"/>
    <property type="match status" value="1"/>
</dbReference>
<dbReference type="Gene3D" id="1.10.8.60">
    <property type="match status" value="2"/>
</dbReference>
<dbReference type="InterPro" id="IPR041546">
    <property type="entry name" value="ClpA/ClpB_AAA_lid"/>
</dbReference>
<feature type="domain" description="AAA+ ATPase" evidence="5">
    <location>
        <begin position="553"/>
        <end position="722"/>
    </location>
</feature>
<dbReference type="PROSITE" id="PS00675">
    <property type="entry name" value="SIGMA54_INTERACT_1"/>
    <property type="match status" value="1"/>
</dbReference>
<feature type="domain" description="AAA+ ATPase" evidence="5">
    <location>
        <begin position="203"/>
        <end position="326"/>
    </location>
</feature>
<dbReference type="eggNOG" id="COG0542">
    <property type="taxonomic scope" value="Bacteria"/>
</dbReference>
<dbReference type="CDD" id="cd00009">
    <property type="entry name" value="AAA"/>
    <property type="match status" value="1"/>
</dbReference>
<dbReference type="PANTHER" id="PTHR11638">
    <property type="entry name" value="ATP-DEPENDENT CLP PROTEASE"/>
    <property type="match status" value="1"/>
</dbReference>
<keyword evidence="2" id="KW-0547">Nucleotide-binding</keyword>
<dbReference type="InterPro" id="IPR025662">
    <property type="entry name" value="Sigma_54_int_dom_ATP-bd_1"/>
</dbReference>
<dbReference type="Pfam" id="PF07724">
    <property type="entry name" value="AAA_2"/>
    <property type="match status" value="1"/>
</dbReference>
<dbReference type="KEGG" id="fbr:FBFL15_2782"/>
<dbReference type="SUPFAM" id="SSF52540">
    <property type="entry name" value="P-loop containing nucleoside triphosphate hydrolases"/>
    <property type="match status" value="2"/>
</dbReference>
<dbReference type="InterPro" id="IPR050130">
    <property type="entry name" value="ClpA_ClpB"/>
</dbReference>
<dbReference type="Proteomes" id="UP000009186">
    <property type="component" value="Chromosome"/>
</dbReference>
<organism evidence="7 8">
    <name type="scientific">Flavobacterium branchiophilum (strain FL-15)</name>
    <dbReference type="NCBI Taxonomy" id="1034807"/>
    <lineage>
        <taxon>Bacteria</taxon>
        <taxon>Pseudomonadati</taxon>
        <taxon>Bacteroidota</taxon>
        <taxon>Flavobacteriia</taxon>
        <taxon>Flavobacteriales</taxon>
        <taxon>Flavobacteriaceae</taxon>
        <taxon>Flavobacterium</taxon>
    </lineage>
</organism>
<dbReference type="Pfam" id="PF10431">
    <property type="entry name" value="ClpB_D2-small"/>
    <property type="match status" value="1"/>
</dbReference>
<dbReference type="PRINTS" id="PR00300">
    <property type="entry name" value="CLPPROTEASEA"/>
</dbReference>
<dbReference type="AlphaFoldDB" id="G2Z540"/>
<dbReference type="FunFam" id="3.40.50.300:FF:000025">
    <property type="entry name" value="ATP-dependent Clp protease subunit"/>
    <property type="match status" value="1"/>
</dbReference>
<dbReference type="GO" id="GO:0034605">
    <property type="term" value="P:cellular response to heat"/>
    <property type="evidence" value="ECO:0007669"/>
    <property type="project" value="TreeGrafter"/>
</dbReference>
<dbReference type="InterPro" id="IPR027417">
    <property type="entry name" value="P-loop_NTPase"/>
</dbReference>
<keyword evidence="1" id="KW-0677">Repeat</keyword>
<dbReference type="GO" id="GO:0005524">
    <property type="term" value="F:ATP binding"/>
    <property type="evidence" value="ECO:0007669"/>
    <property type="project" value="UniProtKB-KW"/>
</dbReference>
<dbReference type="InterPro" id="IPR004176">
    <property type="entry name" value="Clp_R_N"/>
</dbReference>
<dbReference type="SMART" id="SM00382">
    <property type="entry name" value="AAA"/>
    <property type="match status" value="2"/>
</dbReference>
<dbReference type="Gene3D" id="3.40.50.300">
    <property type="entry name" value="P-loop containing nucleotide triphosphate hydrolases"/>
    <property type="match status" value="2"/>
</dbReference>
<dbReference type="Gene3D" id="1.10.1780.10">
    <property type="entry name" value="Clp, N-terminal domain"/>
    <property type="match status" value="1"/>
</dbReference>
<evidence type="ECO:0000313" key="8">
    <source>
        <dbReference type="Proteomes" id="UP000009186"/>
    </source>
</evidence>
<dbReference type="InterPro" id="IPR019489">
    <property type="entry name" value="Clp_ATPase_C"/>
</dbReference>
<dbReference type="STRING" id="1034807.FBFL15_2782"/>
<accession>G2Z540</accession>
<evidence type="ECO:0000256" key="4">
    <source>
        <dbReference type="ARBA" id="ARBA00023186"/>
    </source>
</evidence>
<keyword evidence="3 7" id="KW-0067">ATP-binding</keyword>